<comment type="caution">
    <text evidence="1">The sequence shown here is derived from an EMBL/GenBank/DDBJ whole genome shotgun (WGS) entry which is preliminary data.</text>
</comment>
<proteinExistence type="predicted"/>
<protein>
    <submittedName>
        <fullName evidence="1">Uncharacterized protein</fullName>
    </submittedName>
</protein>
<name>A0A1J4L1K7_9EUKA</name>
<accession>A0A1J4L1K7</accession>
<organism evidence="1 2">
    <name type="scientific">Tritrichomonas foetus</name>
    <dbReference type="NCBI Taxonomy" id="1144522"/>
    <lineage>
        <taxon>Eukaryota</taxon>
        <taxon>Metamonada</taxon>
        <taxon>Parabasalia</taxon>
        <taxon>Tritrichomonadida</taxon>
        <taxon>Tritrichomonadidae</taxon>
        <taxon>Tritrichomonas</taxon>
    </lineage>
</organism>
<dbReference type="Proteomes" id="UP000179807">
    <property type="component" value="Unassembled WGS sequence"/>
</dbReference>
<dbReference type="VEuPathDB" id="TrichDB:TRFO_13758"/>
<dbReference type="GeneID" id="94832137"/>
<gene>
    <name evidence="1" type="ORF">TRFO_13758</name>
</gene>
<dbReference type="EMBL" id="MLAK01000186">
    <property type="protein sequence ID" value="OHT15773.1"/>
    <property type="molecule type" value="Genomic_DNA"/>
</dbReference>
<dbReference type="RefSeq" id="XP_068368909.1">
    <property type="nucleotide sequence ID" value="XM_068497433.1"/>
</dbReference>
<sequence>MKQRIKSFPKFLNDRFQPCVLCSFSQEAERLHPDIMIQIKFAWKKLMNEIGGSTRLVLPKFRIDINVATNEIINMRNSQPKTEPYYFLNSDPVVEMNKELPTMTILRQRLFEADFMPFHCYCDIPIAIILFVEYSESAFPSKSYFPEWIIGPVSSIKPVILRLPIKDYYSVFKDFYNTTFIPNLKKSGNNILKNFQNVRNDTWVFSILSSPSKKMIAVKYYADLKMQQKQYKEAIENYQKLYETPLGQQSKLFAILCRIMQGSRSPNLVELFDEAMPETGVIERFAINLAKFYCSRTIPIMKSILPYGKLFIVLNPFLYEQYAYLCSIRKRSYLLFYASRAFSTIESNEFEVRCLYNSWGIVNPDNFNLVSQKLMETALQRFSGADIARIVSLPLSSRDIYNPQVYQQKLLAFYEKYQNNLMNNQIKNQNDSNSIFVKGIPCGFVDTRVIKIESNGFPCAPPEGFVGYWPKVAQQLFGAFDHKRFFNYNIFDIIECATDEVITIKIFFNNRCPAFEFTNLKLLIESDCEVETFPELPDSHHIEAKFIARKKGKVEVKGIEFEYHNIKFYKLFPGLTEKLINFTVFDNCPRIDLTVEGGFNRKDIFVNEIIPITIRIRNSDMKLKYLAMMAIGNANYNVMFPQTEELLGQRFLKALDSNEEFVVRLAICGQTLGLNKLLLIFPFWSFQPPCRYTYQYFEFNVHHAPEIPLFMQDDDIFAQCPHDFTAFGFSSFFFDASKHITKLEGRNCQMKLISTIITNQNTDETSNETNDNNTQNKNEGGNEYLLPEFCLPFIEDQKDILFWYKSQESMVFVPFENDAHLCAQIENIGVDQYQITIKNICKKRIKDVKVSFVERNVELSYLFSGPAIKNIGALDVGQSYEYKFRLKLLFKEATPIIMISDETSAMIHEIVIK</sequence>
<evidence type="ECO:0000313" key="1">
    <source>
        <dbReference type="EMBL" id="OHT15773.1"/>
    </source>
</evidence>
<keyword evidence="2" id="KW-1185">Reference proteome</keyword>
<dbReference type="AlphaFoldDB" id="A0A1J4L1K7"/>
<reference evidence="1" key="1">
    <citation type="submission" date="2016-10" db="EMBL/GenBank/DDBJ databases">
        <authorList>
            <person name="Benchimol M."/>
            <person name="Almeida L.G."/>
            <person name="Vasconcelos A.T."/>
            <person name="Perreira-Neves A."/>
            <person name="Rosa I.A."/>
            <person name="Tasca T."/>
            <person name="Bogo M.R."/>
            <person name="de Souza W."/>
        </authorList>
    </citation>
    <scope>NUCLEOTIDE SEQUENCE [LARGE SCALE GENOMIC DNA]</scope>
    <source>
        <strain evidence="1">K</strain>
    </source>
</reference>
<dbReference type="OrthoDB" id="10620480at2759"/>
<evidence type="ECO:0000313" key="2">
    <source>
        <dbReference type="Proteomes" id="UP000179807"/>
    </source>
</evidence>